<dbReference type="AlphaFoldDB" id="A0A5J4P2D8"/>
<dbReference type="EMBL" id="QNGE01000089">
    <property type="protein sequence ID" value="KAA3682001.1"/>
    <property type="molecule type" value="Genomic_DNA"/>
</dbReference>
<proteinExistence type="predicted"/>
<dbReference type="InterPro" id="IPR029357">
    <property type="entry name" value="SPATA7"/>
</dbReference>
<feature type="non-terminal residue" evidence="2">
    <location>
        <position position="1"/>
    </location>
</feature>
<sequence length="526" mass="57958">NEKKIQRKVMKQDVCHPVSSQLCRTSLGRRLAGDDVNSNRQTSGVCFVPSPRPTRLSTEIDKQSQLPANASAQTSSELTKVGDWLKSLNPKDDEIPFTVTCNPILQTTPSVEQHVARLGQTTWEQSLDEKQRHTLLYLKFIEAVTSDVLSRGVFTDRNLNSVLSEHVIRNDYGLSKDQLRQATDQLRSQLHIKDDSDDNVHAVKFNNDGAPFPLTVSDIRSGSGHPWVLGLSNEFTKTSELKHDNPAPHDFLVTSPRGSDLPPIAPAREVPNTSTSMPKESHYVTSALPVRTVGIAEDKVAIDGKRTKPSPYSSQGIQQTRAAENISDFVDNENFISWLNMGTHSTECAIMQSSSGAQLTEQRRMDCEDTLNDEATLPDLSISGNQSDVPVGPPESPLNKRVAVGPLNNTVSRTVSALKKIVIQLRRLDSSDQVPLPRPTHVTFASEAEILCTHPSELSTSLSNLTDLTRFTSADMSQQNAEIELSSTQTTETENELNTTFSFSADKLFSTNSTEYSDDTSLQSNE</sequence>
<reference evidence="2 3" key="1">
    <citation type="journal article" date="2019" name="Gigascience">
        <title>Whole-genome sequence of the oriental lung fluke Paragonimus westermani.</title>
        <authorList>
            <person name="Oey H."/>
            <person name="Zakrzewski M."/>
            <person name="Narain K."/>
            <person name="Devi K.R."/>
            <person name="Agatsuma T."/>
            <person name="Nawaratna S."/>
            <person name="Gobert G.N."/>
            <person name="Jones M.K."/>
            <person name="Ragan M.A."/>
            <person name="McManus D.P."/>
            <person name="Krause L."/>
        </authorList>
    </citation>
    <scope>NUCLEOTIDE SEQUENCE [LARGE SCALE GENOMIC DNA]</scope>
    <source>
        <strain evidence="2 3">IND2009</strain>
    </source>
</reference>
<dbReference type="Pfam" id="PF15244">
    <property type="entry name" value="HSD3"/>
    <property type="match status" value="1"/>
</dbReference>
<dbReference type="Proteomes" id="UP000324629">
    <property type="component" value="Unassembled WGS sequence"/>
</dbReference>
<protein>
    <submittedName>
        <fullName evidence="2">Uncharacterized protein</fullName>
    </submittedName>
</protein>
<feature type="region of interest" description="Disordered" evidence="1">
    <location>
        <begin position="50"/>
        <end position="75"/>
    </location>
</feature>
<keyword evidence="3" id="KW-1185">Reference proteome</keyword>
<evidence type="ECO:0000313" key="3">
    <source>
        <dbReference type="Proteomes" id="UP000324629"/>
    </source>
</evidence>
<accession>A0A5J4P2D8</accession>
<name>A0A5J4P2D8_9TREM</name>
<feature type="compositionally biased region" description="Polar residues" evidence="1">
    <location>
        <begin position="63"/>
        <end position="75"/>
    </location>
</feature>
<evidence type="ECO:0000256" key="1">
    <source>
        <dbReference type="SAM" id="MobiDB-lite"/>
    </source>
</evidence>
<comment type="caution">
    <text evidence="2">The sequence shown here is derived from an EMBL/GenBank/DDBJ whole genome shotgun (WGS) entry which is preliminary data.</text>
</comment>
<gene>
    <name evidence="2" type="ORF">DEA37_0010096</name>
</gene>
<evidence type="ECO:0000313" key="2">
    <source>
        <dbReference type="EMBL" id="KAA3682001.1"/>
    </source>
</evidence>
<organism evidence="2 3">
    <name type="scientific">Paragonimus westermani</name>
    <dbReference type="NCBI Taxonomy" id="34504"/>
    <lineage>
        <taxon>Eukaryota</taxon>
        <taxon>Metazoa</taxon>
        <taxon>Spiralia</taxon>
        <taxon>Lophotrochozoa</taxon>
        <taxon>Platyhelminthes</taxon>
        <taxon>Trematoda</taxon>
        <taxon>Digenea</taxon>
        <taxon>Plagiorchiida</taxon>
        <taxon>Troglotremata</taxon>
        <taxon>Troglotrematidae</taxon>
        <taxon>Paragonimus</taxon>
    </lineage>
</organism>